<keyword evidence="2" id="KW-0328">Glycosyltransferase</keyword>
<sequence length="194" mass="21333">MNKYTGVLGVYNCQGAAWNSIEKKSTFHQTNSEAITGYIRGRDVHLIEDISFDSNWNGKVALYSCMTGELKTLHYNVALPVSLKILEHEIFTITPIKTLTLGFSFAPLGLIDMFNAGGAIECLKYDITDLKALVSMEVKGCGRFGAYSSSKPKTCTVGSSGVEFEFNSTSGLVTLYLPEMPPEDKKTHNVEIEL</sequence>
<protein>
    <submittedName>
        <fullName evidence="2">Galactinol--sucrose galactosyltransferase 6</fullName>
    </submittedName>
</protein>
<reference evidence="2" key="1">
    <citation type="submission" date="2020-06" db="EMBL/GenBank/DDBJ databases">
        <authorList>
            <person name="Li T."/>
            <person name="Hu X."/>
            <person name="Zhang T."/>
            <person name="Song X."/>
            <person name="Zhang H."/>
            <person name="Dai N."/>
            <person name="Sheng W."/>
            <person name="Hou X."/>
            <person name="Wei L."/>
        </authorList>
    </citation>
    <scope>NUCLEOTIDE SEQUENCE</scope>
    <source>
        <strain evidence="2">KEN8</strain>
        <tissue evidence="2">Leaf</tissue>
    </source>
</reference>
<dbReference type="InterPro" id="IPR008811">
    <property type="entry name" value="Glycosyl_hydrolases_36"/>
</dbReference>
<organism evidence="2">
    <name type="scientific">Sesamum calycinum</name>
    <dbReference type="NCBI Taxonomy" id="2727403"/>
    <lineage>
        <taxon>Eukaryota</taxon>
        <taxon>Viridiplantae</taxon>
        <taxon>Streptophyta</taxon>
        <taxon>Embryophyta</taxon>
        <taxon>Tracheophyta</taxon>
        <taxon>Spermatophyta</taxon>
        <taxon>Magnoliopsida</taxon>
        <taxon>eudicotyledons</taxon>
        <taxon>Gunneridae</taxon>
        <taxon>Pentapetalae</taxon>
        <taxon>asterids</taxon>
        <taxon>lamiids</taxon>
        <taxon>Lamiales</taxon>
        <taxon>Pedaliaceae</taxon>
        <taxon>Sesamum</taxon>
    </lineage>
</organism>
<dbReference type="AlphaFoldDB" id="A0AAW2RRX4"/>
<reference evidence="2" key="2">
    <citation type="journal article" date="2024" name="Plant">
        <title>Genomic evolution and insights into agronomic trait innovations of Sesamum species.</title>
        <authorList>
            <person name="Miao H."/>
            <person name="Wang L."/>
            <person name="Qu L."/>
            <person name="Liu H."/>
            <person name="Sun Y."/>
            <person name="Le M."/>
            <person name="Wang Q."/>
            <person name="Wei S."/>
            <person name="Zheng Y."/>
            <person name="Lin W."/>
            <person name="Duan Y."/>
            <person name="Cao H."/>
            <person name="Xiong S."/>
            <person name="Wang X."/>
            <person name="Wei L."/>
            <person name="Li C."/>
            <person name="Ma Q."/>
            <person name="Ju M."/>
            <person name="Zhao R."/>
            <person name="Li G."/>
            <person name="Mu C."/>
            <person name="Tian Q."/>
            <person name="Mei H."/>
            <person name="Zhang T."/>
            <person name="Gao T."/>
            <person name="Zhang H."/>
        </authorList>
    </citation>
    <scope>NUCLEOTIDE SEQUENCE</scope>
    <source>
        <strain evidence="2">KEN8</strain>
    </source>
</reference>
<keyword evidence="2" id="KW-0808">Transferase</keyword>
<dbReference type="EMBL" id="JACGWM010000003">
    <property type="protein sequence ID" value="KAL0382892.1"/>
    <property type="molecule type" value="Genomic_DNA"/>
</dbReference>
<dbReference type="PANTHER" id="PTHR31268">
    <property type="match status" value="1"/>
</dbReference>
<proteinExistence type="predicted"/>
<accession>A0AAW2RRX4</accession>
<name>A0AAW2RRX4_9LAMI</name>
<evidence type="ECO:0000256" key="1">
    <source>
        <dbReference type="ARBA" id="ARBA00023277"/>
    </source>
</evidence>
<comment type="caution">
    <text evidence="2">The sequence shown here is derived from an EMBL/GenBank/DDBJ whole genome shotgun (WGS) entry which is preliminary data.</text>
</comment>
<dbReference type="Pfam" id="PF05691">
    <property type="entry name" value="Raffinose_syn"/>
    <property type="match status" value="1"/>
</dbReference>
<evidence type="ECO:0000313" key="2">
    <source>
        <dbReference type="EMBL" id="KAL0382892.1"/>
    </source>
</evidence>
<dbReference type="PANTHER" id="PTHR31268:SF5">
    <property type="entry name" value="GALACTINOL--SUCROSE GALACTOSYLTRANSFERASE 6-RELATED"/>
    <property type="match status" value="1"/>
</dbReference>
<keyword evidence="1" id="KW-0119">Carbohydrate metabolism</keyword>
<gene>
    <name evidence="2" type="ORF">Scaly_0576500</name>
</gene>
<dbReference type="GO" id="GO:0016757">
    <property type="term" value="F:glycosyltransferase activity"/>
    <property type="evidence" value="ECO:0007669"/>
    <property type="project" value="UniProtKB-KW"/>
</dbReference>